<evidence type="ECO:0000313" key="3">
    <source>
        <dbReference type="Proteomes" id="UP000501240"/>
    </source>
</evidence>
<dbReference type="PANTHER" id="PTHR33744">
    <property type="entry name" value="CARBOHYDRATE DIACID REGULATOR"/>
    <property type="match status" value="1"/>
</dbReference>
<dbReference type="Proteomes" id="UP000501240">
    <property type="component" value="Chromosome"/>
</dbReference>
<dbReference type="InterPro" id="IPR042070">
    <property type="entry name" value="PucR_C-HTH_sf"/>
</dbReference>
<name>A0A7D4AX18_ACTVE</name>
<feature type="domain" description="PucR C-terminal helix-turn-helix" evidence="1">
    <location>
        <begin position="284"/>
        <end position="339"/>
    </location>
</feature>
<gene>
    <name evidence="2" type="ORF">ACTIVE_8582</name>
</gene>
<dbReference type="InterPro" id="IPR051448">
    <property type="entry name" value="CdaR-like_regulators"/>
</dbReference>
<dbReference type="AlphaFoldDB" id="A0A7D4AX18"/>
<evidence type="ECO:0000313" key="2">
    <source>
        <dbReference type="EMBL" id="QKG26929.1"/>
    </source>
</evidence>
<sequence>MKGLLLRLSGLDADAENAVRVIGFFDRLIAGRAGPHALVRATATLAECPAGLADPARGISLRSEPGAAAGERNVREFAETGLVWLERTGAPLPLDDIVLERFAFAAAVLLERDRDDRDERDDAALAGLAVSADAAEAERSRALRALRFEPAAPLHALAVAGDVAAVLGVLGRDARAASPGPVQAVQAVLAPEVPADLEHRTPGGTRIGIGPALPGVRAPESWRQARSALRFTTLGDGLPAVVRHDRLGGLAAIAARLRPEDIAQVADVAALDRLAAEPHGGDVLEVLVAFCATGSTRKAAARVHRHHSTIAARLAHAERRLGFSFHAPGGRLRLDLALLLRHLRDEPE</sequence>
<keyword evidence="3" id="KW-1185">Reference proteome</keyword>
<dbReference type="PANTHER" id="PTHR33744:SF7">
    <property type="entry name" value="PUCR FAMILY TRANSCRIPTIONAL REGULATOR"/>
    <property type="match status" value="1"/>
</dbReference>
<dbReference type="Gene3D" id="1.10.10.2840">
    <property type="entry name" value="PucR C-terminal helix-turn-helix domain"/>
    <property type="match status" value="1"/>
</dbReference>
<dbReference type="EMBL" id="CP053892">
    <property type="protein sequence ID" value="QKG26929.1"/>
    <property type="molecule type" value="Genomic_DNA"/>
</dbReference>
<dbReference type="InterPro" id="IPR025736">
    <property type="entry name" value="PucR_C-HTH_dom"/>
</dbReference>
<accession>A0A7D4AX18</accession>
<organism evidence="2 3">
    <name type="scientific">Actinomadura verrucosospora</name>
    <dbReference type="NCBI Taxonomy" id="46165"/>
    <lineage>
        <taxon>Bacteria</taxon>
        <taxon>Bacillati</taxon>
        <taxon>Actinomycetota</taxon>
        <taxon>Actinomycetes</taxon>
        <taxon>Streptosporangiales</taxon>
        <taxon>Thermomonosporaceae</taxon>
        <taxon>Actinomadura</taxon>
    </lineage>
</organism>
<evidence type="ECO:0000259" key="1">
    <source>
        <dbReference type="Pfam" id="PF13556"/>
    </source>
</evidence>
<reference evidence="2 3" key="1">
    <citation type="submission" date="2020-05" db="EMBL/GenBank/DDBJ databases">
        <title>Actinomadura verrucosospora NRRL-B18236 (PFL_A860) Genome sequencing and assembly.</title>
        <authorList>
            <person name="Samborskyy M."/>
        </authorList>
    </citation>
    <scope>NUCLEOTIDE SEQUENCE [LARGE SCALE GENOMIC DNA]</scope>
    <source>
        <strain evidence="2 3">NRRL:B18236</strain>
    </source>
</reference>
<dbReference type="RefSeq" id="WP_173100291.1">
    <property type="nucleotide sequence ID" value="NZ_CP053892.1"/>
</dbReference>
<protein>
    <submittedName>
        <fullName evidence="2">LysR family transcriptional regulator</fullName>
    </submittedName>
</protein>
<proteinExistence type="predicted"/>
<dbReference type="Pfam" id="PF13556">
    <property type="entry name" value="HTH_30"/>
    <property type="match status" value="1"/>
</dbReference>